<dbReference type="SUPFAM" id="SSF54862">
    <property type="entry name" value="4Fe-4S ferredoxins"/>
    <property type="match status" value="1"/>
</dbReference>
<organism evidence="11 12">
    <name type="scientific">Clostridium niameyense</name>
    <dbReference type="NCBI Taxonomy" id="1622073"/>
    <lineage>
        <taxon>Bacteria</taxon>
        <taxon>Bacillati</taxon>
        <taxon>Bacillota</taxon>
        <taxon>Clostridia</taxon>
        <taxon>Eubacteriales</taxon>
        <taxon>Clostridiaceae</taxon>
        <taxon>Clostridium</taxon>
    </lineage>
</organism>
<comment type="caution">
    <text evidence="11">The sequence shown here is derived from an EMBL/GenBank/DDBJ whole genome shotgun (WGS) entry which is preliminary data.</text>
</comment>
<protein>
    <submittedName>
        <fullName evidence="11">Electron transfer flavoprotein subunit alpha</fullName>
    </submittedName>
</protein>
<dbReference type="GO" id="GO:0051536">
    <property type="term" value="F:iron-sulfur cluster binding"/>
    <property type="evidence" value="ECO:0007669"/>
    <property type="project" value="UniProtKB-KW"/>
</dbReference>
<comment type="similarity">
    <text evidence="1">Belongs to the ETF alpha-subunit/FixB family.</text>
</comment>
<dbReference type="Gene3D" id="3.40.50.620">
    <property type="entry name" value="HUPs"/>
    <property type="match status" value="1"/>
</dbReference>
<dbReference type="FunFam" id="3.40.50.1220:FF:000001">
    <property type="entry name" value="Electron transfer flavoprotein, alpha subunit"/>
    <property type="match status" value="1"/>
</dbReference>
<dbReference type="EMBL" id="SXDP01000003">
    <property type="protein sequence ID" value="NEZ46812.1"/>
    <property type="molecule type" value="Genomic_DNA"/>
</dbReference>
<dbReference type="GO" id="GO:0033539">
    <property type="term" value="P:fatty acid beta-oxidation using acyl-CoA dehydrogenase"/>
    <property type="evidence" value="ECO:0007669"/>
    <property type="project" value="TreeGrafter"/>
</dbReference>
<evidence type="ECO:0000256" key="2">
    <source>
        <dbReference type="ARBA" id="ARBA00022448"/>
    </source>
</evidence>
<dbReference type="PROSITE" id="PS00696">
    <property type="entry name" value="ETF_ALPHA"/>
    <property type="match status" value="1"/>
</dbReference>
<dbReference type="InterPro" id="IPR017896">
    <property type="entry name" value="4Fe4S_Fe-S-bd"/>
</dbReference>
<dbReference type="InterPro" id="IPR029035">
    <property type="entry name" value="DHS-like_NAD/FAD-binding_dom"/>
</dbReference>
<dbReference type="RefSeq" id="WP_050606561.1">
    <property type="nucleotide sequence ID" value="NZ_CABKUB010000006.1"/>
</dbReference>
<keyword evidence="6" id="KW-0249">Electron transport</keyword>
<comment type="cofactor">
    <cofactor evidence="9">
        <name>FAD</name>
        <dbReference type="ChEBI" id="CHEBI:57692"/>
    </cofactor>
    <text evidence="9">Binds 1 FAD per dimer.</text>
</comment>
<evidence type="ECO:0000256" key="5">
    <source>
        <dbReference type="ARBA" id="ARBA00022827"/>
    </source>
</evidence>
<dbReference type="InterPro" id="IPR014730">
    <property type="entry name" value="ETF_a/b_N"/>
</dbReference>
<evidence type="ECO:0000256" key="4">
    <source>
        <dbReference type="ARBA" id="ARBA00022723"/>
    </source>
</evidence>
<dbReference type="PANTHER" id="PTHR43153:SF1">
    <property type="entry name" value="ELECTRON TRANSFER FLAVOPROTEIN SUBUNIT ALPHA, MITOCHONDRIAL"/>
    <property type="match status" value="1"/>
</dbReference>
<dbReference type="PIRSF" id="PIRSF000089">
    <property type="entry name" value="Electra_flavoP_a"/>
    <property type="match status" value="1"/>
</dbReference>
<sequence>MAININKEKCKACGICEKQCPFDAIHVVNGLAEVNEKCTICGSCVEACPFDAIEKEEKKAVKKDISAYKGVWVYAEQRQGELTPVVIELLGEGKKLADEIGTDLSAILLGDNVGALAEELVKYGANKVYVADDKKLENYTTDAYTTVISDAINEYKPESVLFGATHIGRDLAPRIAARVDTGLTADCTKLEIDPEAKNVKQTRPAFGGNLMATIVCKNHRPQMSTVRPGVMEKAQFNEDNKGEIINLKVTLSEDEIRTKVLEIIKSSKKQVSLVDADFIVSGGKGLGDADGFKLLQELADLLGGVVGSSRAAVDIGWIDHSHQVGQTGTTVKPIIYIACGISGAIQHVAGMSNSDVIIAINKDENAPIFEIADYGIVGDLYKVVPILIEEIKKIKESKAV</sequence>
<dbReference type="InterPro" id="IPR014731">
    <property type="entry name" value="ETF_asu_C"/>
</dbReference>
<feature type="binding site" evidence="9">
    <location>
        <begin position="340"/>
        <end position="347"/>
    </location>
    <ligand>
        <name>FAD</name>
        <dbReference type="ChEBI" id="CHEBI:57692"/>
    </ligand>
</feature>
<dbReference type="PANTHER" id="PTHR43153">
    <property type="entry name" value="ELECTRON TRANSFER FLAVOPROTEIN ALPHA"/>
    <property type="match status" value="1"/>
</dbReference>
<dbReference type="InterPro" id="IPR033947">
    <property type="entry name" value="ETF_alpha_N"/>
</dbReference>
<dbReference type="InterPro" id="IPR018206">
    <property type="entry name" value="ETF_asu_C_CS"/>
</dbReference>
<dbReference type="AlphaFoldDB" id="A0A6M0R988"/>
<keyword evidence="8" id="KW-0411">Iron-sulfur</keyword>
<evidence type="ECO:0000256" key="6">
    <source>
        <dbReference type="ARBA" id="ARBA00022982"/>
    </source>
</evidence>
<reference evidence="11 12" key="1">
    <citation type="submission" date="2019-04" db="EMBL/GenBank/DDBJ databases">
        <title>Genome sequencing of Clostridium botulinum Groups I-IV and Clostridium butyricum.</title>
        <authorList>
            <person name="Brunt J."/>
            <person name="Van Vliet A.H.M."/>
            <person name="Stringer S.C."/>
            <person name="Carter A.T."/>
            <person name="Peck M.W."/>
        </authorList>
    </citation>
    <scope>NUCLEOTIDE SEQUENCE [LARGE SCALE GENOMIC DNA]</scope>
    <source>
        <strain evidence="11 12">IFR 18/094</strain>
    </source>
</reference>
<keyword evidence="12" id="KW-1185">Reference proteome</keyword>
<dbReference type="PROSITE" id="PS51379">
    <property type="entry name" value="4FE4S_FER_2"/>
    <property type="match status" value="2"/>
</dbReference>
<dbReference type="CDD" id="cd01715">
    <property type="entry name" value="ETF_alpha"/>
    <property type="match status" value="1"/>
</dbReference>
<dbReference type="Proteomes" id="UP000473885">
    <property type="component" value="Unassembled WGS sequence"/>
</dbReference>
<keyword evidence="7" id="KW-0408">Iron</keyword>
<dbReference type="Gene3D" id="3.30.70.20">
    <property type="match status" value="1"/>
</dbReference>
<dbReference type="Pfam" id="PF00766">
    <property type="entry name" value="ETF_alpha"/>
    <property type="match status" value="1"/>
</dbReference>
<dbReference type="SMART" id="SM00893">
    <property type="entry name" value="ETF"/>
    <property type="match status" value="1"/>
</dbReference>
<evidence type="ECO:0000256" key="3">
    <source>
        <dbReference type="ARBA" id="ARBA00022630"/>
    </source>
</evidence>
<evidence type="ECO:0000313" key="11">
    <source>
        <dbReference type="EMBL" id="NEZ46812.1"/>
    </source>
</evidence>
<dbReference type="Pfam" id="PF13237">
    <property type="entry name" value="Fer4_10"/>
    <property type="match status" value="1"/>
</dbReference>
<keyword evidence="4" id="KW-0479">Metal-binding</keyword>
<name>A0A6M0R988_9CLOT</name>
<accession>A0A6M0R988</accession>
<dbReference type="InterPro" id="IPR001308">
    <property type="entry name" value="ETF_a/FixB"/>
</dbReference>
<dbReference type="GO" id="GO:0050660">
    <property type="term" value="F:flavin adenine dinucleotide binding"/>
    <property type="evidence" value="ECO:0007669"/>
    <property type="project" value="InterPro"/>
</dbReference>
<feature type="binding site" evidence="9">
    <location>
        <begin position="309"/>
        <end position="310"/>
    </location>
    <ligand>
        <name>FAD</name>
        <dbReference type="ChEBI" id="CHEBI:57692"/>
    </ligand>
</feature>
<feature type="binding site" evidence="9">
    <location>
        <position position="361"/>
    </location>
    <ligand>
        <name>FAD</name>
        <dbReference type="ChEBI" id="CHEBI:57692"/>
    </ligand>
</feature>
<evidence type="ECO:0000259" key="10">
    <source>
        <dbReference type="PROSITE" id="PS51379"/>
    </source>
</evidence>
<dbReference type="SUPFAM" id="SSF52467">
    <property type="entry name" value="DHS-like NAD/FAD-binding domain"/>
    <property type="match status" value="1"/>
</dbReference>
<keyword evidence="5 9" id="KW-0274">FAD</keyword>
<dbReference type="SUPFAM" id="SSF52402">
    <property type="entry name" value="Adenine nucleotide alpha hydrolases-like"/>
    <property type="match status" value="1"/>
</dbReference>
<gene>
    <name evidence="11" type="ORF">FDF74_06220</name>
</gene>
<evidence type="ECO:0000256" key="7">
    <source>
        <dbReference type="ARBA" id="ARBA00023004"/>
    </source>
</evidence>
<evidence type="ECO:0000256" key="8">
    <source>
        <dbReference type="ARBA" id="ARBA00023014"/>
    </source>
</evidence>
<feature type="domain" description="4Fe-4S ferredoxin-type" evidence="10">
    <location>
        <begin position="1"/>
        <end position="30"/>
    </location>
</feature>
<keyword evidence="2" id="KW-0813">Transport</keyword>
<feature type="domain" description="4Fe-4S ferredoxin-type" evidence="10">
    <location>
        <begin position="32"/>
        <end position="58"/>
    </location>
</feature>
<dbReference type="OrthoDB" id="9770286at2"/>
<dbReference type="GO" id="GO:0009055">
    <property type="term" value="F:electron transfer activity"/>
    <property type="evidence" value="ECO:0007669"/>
    <property type="project" value="InterPro"/>
</dbReference>
<dbReference type="Pfam" id="PF01012">
    <property type="entry name" value="ETF"/>
    <property type="match status" value="1"/>
</dbReference>
<dbReference type="InterPro" id="IPR014729">
    <property type="entry name" value="Rossmann-like_a/b/a_fold"/>
</dbReference>
<evidence type="ECO:0000313" key="12">
    <source>
        <dbReference type="Proteomes" id="UP000473885"/>
    </source>
</evidence>
<evidence type="ECO:0000256" key="9">
    <source>
        <dbReference type="PIRSR" id="PIRSR000089-1"/>
    </source>
</evidence>
<dbReference type="PROSITE" id="PS00198">
    <property type="entry name" value="4FE4S_FER_1"/>
    <property type="match status" value="1"/>
</dbReference>
<feature type="binding site" evidence="9">
    <location>
        <begin position="323"/>
        <end position="327"/>
    </location>
    <ligand>
        <name>FAD</name>
        <dbReference type="ChEBI" id="CHEBI:57692"/>
    </ligand>
</feature>
<proteinExistence type="inferred from homology"/>
<dbReference type="GO" id="GO:0046872">
    <property type="term" value="F:metal ion binding"/>
    <property type="evidence" value="ECO:0007669"/>
    <property type="project" value="UniProtKB-KW"/>
</dbReference>
<evidence type="ECO:0000256" key="1">
    <source>
        <dbReference type="ARBA" id="ARBA00005817"/>
    </source>
</evidence>
<dbReference type="InterPro" id="IPR017900">
    <property type="entry name" value="4Fe4S_Fe_S_CS"/>
</dbReference>
<dbReference type="Gene3D" id="3.40.50.1220">
    <property type="entry name" value="TPP-binding domain"/>
    <property type="match status" value="1"/>
</dbReference>
<keyword evidence="3" id="KW-0285">Flavoprotein</keyword>